<keyword evidence="2" id="KW-1133">Transmembrane helix</keyword>
<name>A0A6A5XUH4_9PLEO</name>
<feature type="chain" id="PRO_5025553475" evidence="3">
    <location>
        <begin position="22"/>
        <end position="364"/>
    </location>
</feature>
<feature type="region of interest" description="Disordered" evidence="1">
    <location>
        <begin position="29"/>
        <end position="57"/>
    </location>
</feature>
<keyword evidence="5" id="KW-1185">Reference proteome</keyword>
<dbReference type="Pfam" id="PF14610">
    <property type="entry name" value="Psg1"/>
    <property type="match status" value="1"/>
</dbReference>
<reference evidence="4" key="1">
    <citation type="journal article" date="2020" name="Stud. Mycol.">
        <title>101 Dothideomycetes genomes: a test case for predicting lifestyles and emergence of pathogens.</title>
        <authorList>
            <person name="Haridas S."/>
            <person name="Albert R."/>
            <person name="Binder M."/>
            <person name="Bloem J."/>
            <person name="Labutti K."/>
            <person name="Salamov A."/>
            <person name="Andreopoulos B."/>
            <person name="Baker S."/>
            <person name="Barry K."/>
            <person name="Bills G."/>
            <person name="Bluhm B."/>
            <person name="Cannon C."/>
            <person name="Castanera R."/>
            <person name="Culley D."/>
            <person name="Daum C."/>
            <person name="Ezra D."/>
            <person name="Gonzalez J."/>
            <person name="Henrissat B."/>
            <person name="Kuo A."/>
            <person name="Liang C."/>
            <person name="Lipzen A."/>
            <person name="Lutzoni F."/>
            <person name="Magnuson J."/>
            <person name="Mondo S."/>
            <person name="Nolan M."/>
            <person name="Ohm R."/>
            <person name="Pangilinan J."/>
            <person name="Park H.-J."/>
            <person name="Ramirez L."/>
            <person name="Alfaro M."/>
            <person name="Sun H."/>
            <person name="Tritt A."/>
            <person name="Yoshinaga Y."/>
            <person name="Zwiers L.-H."/>
            <person name="Turgeon B."/>
            <person name="Goodwin S."/>
            <person name="Spatafora J."/>
            <person name="Crous P."/>
            <person name="Grigoriev I."/>
        </authorList>
    </citation>
    <scope>NUCLEOTIDE SEQUENCE</scope>
    <source>
        <strain evidence="4">CBS 175.79</strain>
    </source>
</reference>
<feature type="signal peptide" evidence="3">
    <location>
        <begin position="1"/>
        <end position="21"/>
    </location>
</feature>
<dbReference type="InterPro" id="IPR028000">
    <property type="entry name" value="Pma1"/>
</dbReference>
<keyword evidence="2" id="KW-0472">Membrane</keyword>
<feature type="transmembrane region" description="Helical" evidence="2">
    <location>
        <begin position="253"/>
        <end position="274"/>
    </location>
</feature>
<dbReference type="Proteomes" id="UP000799778">
    <property type="component" value="Unassembled WGS sequence"/>
</dbReference>
<feature type="region of interest" description="Disordered" evidence="1">
    <location>
        <begin position="332"/>
        <end position="364"/>
    </location>
</feature>
<accession>A0A6A5XUH4</accession>
<evidence type="ECO:0000313" key="4">
    <source>
        <dbReference type="EMBL" id="KAF2016968.1"/>
    </source>
</evidence>
<dbReference type="OrthoDB" id="4084551at2759"/>
<protein>
    <submittedName>
        <fullName evidence="4">Uncharacterized protein</fullName>
    </submittedName>
</protein>
<dbReference type="AlphaFoldDB" id="A0A6A5XUH4"/>
<feature type="compositionally biased region" description="Basic and acidic residues" evidence="1">
    <location>
        <begin position="350"/>
        <end position="364"/>
    </location>
</feature>
<proteinExistence type="predicted"/>
<keyword evidence="3" id="KW-0732">Signal</keyword>
<feature type="compositionally biased region" description="Low complexity" evidence="1">
    <location>
        <begin position="33"/>
        <end position="57"/>
    </location>
</feature>
<feature type="compositionally biased region" description="Polar residues" evidence="1">
    <location>
        <begin position="101"/>
        <end position="111"/>
    </location>
</feature>
<evidence type="ECO:0000256" key="2">
    <source>
        <dbReference type="SAM" id="Phobius"/>
    </source>
</evidence>
<evidence type="ECO:0000313" key="5">
    <source>
        <dbReference type="Proteomes" id="UP000799778"/>
    </source>
</evidence>
<dbReference type="EMBL" id="ML978068">
    <property type="protein sequence ID" value="KAF2016968.1"/>
    <property type="molecule type" value="Genomic_DNA"/>
</dbReference>
<dbReference type="RefSeq" id="XP_033385307.1">
    <property type="nucleotide sequence ID" value="XM_033531787.1"/>
</dbReference>
<feature type="region of interest" description="Disordered" evidence="1">
    <location>
        <begin position="81"/>
        <end position="111"/>
    </location>
</feature>
<organism evidence="4 5">
    <name type="scientific">Aaosphaeria arxii CBS 175.79</name>
    <dbReference type="NCBI Taxonomy" id="1450172"/>
    <lineage>
        <taxon>Eukaryota</taxon>
        <taxon>Fungi</taxon>
        <taxon>Dikarya</taxon>
        <taxon>Ascomycota</taxon>
        <taxon>Pezizomycotina</taxon>
        <taxon>Dothideomycetes</taxon>
        <taxon>Pleosporomycetidae</taxon>
        <taxon>Pleosporales</taxon>
        <taxon>Pleosporales incertae sedis</taxon>
        <taxon>Aaosphaeria</taxon>
    </lineage>
</organism>
<keyword evidence="2" id="KW-0812">Transmembrane</keyword>
<evidence type="ECO:0000256" key="1">
    <source>
        <dbReference type="SAM" id="MobiDB-lite"/>
    </source>
</evidence>
<dbReference type="GeneID" id="54289184"/>
<gene>
    <name evidence="4" type="ORF">BU24DRAFT_460075</name>
</gene>
<evidence type="ECO:0000256" key="3">
    <source>
        <dbReference type="SAM" id="SignalP"/>
    </source>
</evidence>
<sequence>MRLNSFAALFAASSLLLGAAAGPVAAKRQENDATTASETATASASGTESASTSEVTSSTRVLPSVGLIVSTLSNGEKTTIEVVAPNPTPGAKTTGDEDSEPTPTSNTYTFSRTGLPVPASTIFPVCNDANAKPFCLPSNESTLYVGKTYYATWNADFFPKNSTVLIKVLYSNDTTEEVWSSEKTPNGWGFVAIETTKSWKQGYDRFNLSLQAINYDNNEGGKAETFQGPMFLLQDEPTRHYEPPPPTKFNKEGLLIGLPVGLGCMILIIAGLLFGMRKHRQIGLGNIMGRRNRGYGARKSKRERLGLGKKGAIRLEEREAASDWHDARVRGNSLGSLVSDDGIRPGRGNQFRDEIQRQKTGRMD</sequence>